<gene>
    <name evidence="4" type="ORF">G6693_03480</name>
    <name evidence="3" type="ORF">Pas1_06905</name>
</gene>
<reference evidence="4" key="3">
    <citation type="journal article" date="2021" name="Genome Biol. Evol.">
        <title>Continental-Scale Gene Flow Prevents Allopatric Divergence of Pelagic Freshwater Bacteria.</title>
        <authorList>
            <person name="Hoetzinger M."/>
            <person name="Pitt A."/>
            <person name="Huemer A."/>
            <person name="Hahn M.W."/>
        </authorList>
    </citation>
    <scope>NUCLEOTIDE SEQUENCE</scope>
    <source>
        <strain evidence="4">AP-YLGG-20-G6</strain>
    </source>
</reference>
<evidence type="ECO:0000313" key="3">
    <source>
        <dbReference type="EMBL" id="AWW50131.1"/>
    </source>
</evidence>
<protein>
    <submittedName>
        <fullName evidence="3">Glycosyltransferase family 2 protein</fullName>
    </submittedName>
</protein>
<comment type="similarity">
    <text evidence="1">Belongs to the glycosyltransferase 2 family. WaaE/KdtX subfamily.</text>
</comment>
<accession>A0A2Z4JLA8</accession>
<dbReference type="EMBL" id="CP030085">
    <property type="protein sequence ID" value="AWW50131.1"/>
    <property type="molecule type" value="Genomic_DNA"/>
</dbReference>
<dbReference type="Proteomes" id="UP000248592">
    <property type="component" value="Chromosome"/>
</dbReference>
<dbReference type="Proteomes" id="UP000762271">
    <property type="component" value="Unassembled WGS sequence"/>
</dbReference>
<feature type="domain" description="Glycosyltransferase 2-like" evidence="2">
    <location>
        <begin position="5"/>
        <end position="130"/>
    </location>
</feature>
<dbReference type="GeneID" id="66831775"/>
<dbReference type="AlphaFoldDB" id="A0A2Z4JLA8"/>
<name>A0A2Z4JLA8_9BURK</name>
<dbReference type="SUPFAM" id="SSF53448">
    <property type="entry name" value="Nucleotide-diphospho-sugar transferases"/>
    <property type="match status" value="1"/>
</dbReference>
<evidence type="ECO:0000313" key="4">
    <source>
        <dbReference type="EMBL" id="MBT8590984.1"/>
    </source>
</evidence>
<evidence type="ECO:0000256" key="1">
    <source>
        <dbReference type="ARBA" id="ARBA00038494"/>
    </source>
</evidence>
<dbReference type="PANTHER" id="PTHR43630">
    <property type="entry name" value="POLY-BETA-1,6-N-ACETYL-D-GLUCOSAMINE SYNTHASE"/>
    <property type="match status" value="1"/>
</dbReference>
<dbReference type="PANTHER" id="PTHR43630:SF2">
    <property type="entry name" value="GLYCOSYLTRANSFERASE"/>
    <property type="match status" value="1"/>
</dbReference>
<dbReference type="EMBL" id="JAANGI010000001">
    <property type="protein sequence ID" value="MBT8590984.1"/>
    <property type="molecule type" value="Genomic_DNA"/>
</dbReference>
<evidence type="ECO:0000313" key="5">
    <source>
        <dbReference type="Proteomes" id="UP000248592"/>
    </source>
</evidence>
<proteinExistence type="inferred from homology"/>
<reference evidence="5" key="1">
    <citation type="submission" date="2018-06" db="EMBL/GenBank/DDBJ databases">
        <title>Description of a new Polynucleobacter species.</title>
        <authorList>
            <person name="Hahn M.W."/>
        </authorList>
    </citation>
    <scope>NUCLEOTIDE SEQUENCE [LARGE SCALE GENOMIC DNA]</scope>
    <source>
        <strain evidence="5">MG-25-Pas1-D2</strain>
    </source>
</reference>
<dbReference type="Gene3D" id="3.90.550.10">
    <property type="entry name" value="Spore Coat Polysaccharide Biosynthesis Protein SpsA, Chain A"/>
    <property type="match status" value="1"/>
</dbReference>
<keyword evidence="3" id="KW-0808">Transferase</keyword>
<sequence>MPTLSVILITRNEEANLGDCLASLEGIAREIVVVDTASQDRTLEIARNYGAIIAEPSDWPGFGPQKNRALDLATGEWVLSLDADERLTPALRSEILTAINHSAQVDCFAIPRLSWYCGRFIRHSGWSPDYVDRLFKRGTARFSDDLVHERLIPNGQVARLKNPMLHFSFMNYSQVLQKIDRYSTASAEQAFAAGKTSSPCKAVLHGIWSFLRTYILRAGFLDGPQGLALAISNGQGTYYRYIKLWQLHNQSQRPDQQDVKE</sequence>
<dbReference type="CDD" id="cd02511">
    <property type="entry name" value="Beta4Glucosyltransferase"/>
    <property type="match status" value="1"/>
</dbReference>
<reference evidence="3" key="2">
    <citation type="journal article" date="2019" name="Int. J. Syst. Evol. Microbiol.">
        <title>Polynucleobacter paneuropaeus sp. nov., characterized by six strains isolated from freshwater lakes located along a 3000 km north-south cross-section across Europe.</title>
        <authorList>
            <person name="Hoetzinger M."/>
            <person name="Schmidt J."/>
            <person name="Pitt A."/>
            <person name="Koll U."/>
            <person name="Lang E."/>
            <person name="Hahn M.W."/>
        </authorList>
    </citation>
    <scope>NUCLEOTIDE SEQUENCE</scope>
    <source>
        <strain evidence="3">MG-25-Pas1-D2</strain>
    </source>
</reference>
<dbReference type="RefSeq" id="WP_112203265.1">
    <property type="nucleotide sequence ID" value="NZ_CBCSBS010000001.1"/>
</dbReference>
<organism evidence="3 5">
    <name type="scientific">Polynucleobacter paneuropaeus</name>
    <dbReference type="NCBI Taxonomy" id="2527775"/>
    <lineage>
        <taxon>Bacteria</taxon>
        <taxon>Pseudomonadati</taxon>
        <taxon>Pseudomonadota</taxon>
        <taxon>Betaproteobacteria</taxon>
        <taxon>Burkholderiales</taxon>
        <taxon>Burkholderiaceae</taxon>
        <taxon>Polynucleobacter</taxon>
    </lineage>
</organism>
<dbReference type="InterPro" id="IPR001173">
    <property type="entry name" value="Glyco_trans_2-like"/>
</dbReference>
<dbReference type="GO" id="GO:0016740">
    <property type="term" value="F:transferase activity"/>
    <property type="evidence" value="ECO:0007669"/>
    <property type="project" value="UniProtKB-KW"/>
</dbReference>
<dbReference type="InterPro" id="IPR029044">
    <property type="entry name" value="Nucleotide-diphossugar_trans"/>
</dbReference>
<evidence type="ECO:0000259" key="2">
    <source>
        <dbReference type="Pfam" id="PF00535"/>
    </source>
</evidence>
<dbReference type="Pfam" id="PF00535">
    <property type="entry name" value="Glycos_transf_2"/>
    <property type="match status" value="1"/>
</dbReference>